<evidence type="ECO:0000313" key="2">
    <source>
        <dbReference type="WBParaSite" id="PgB03_g147_t02"/>
    </source>
</evidence>
<accession>A0A914ZGX4</accession>
<dbReference type="Proteomes" id="UP000887569">
    <property type="component" value="Unplaced"/>
</dbReference>
<dbReference type="WBParaSite" id="PgB03_g147_t02">
    <property type="protein sequence ID" value="PgB03_g147_t02"/>
    <property type="gene ID" value="PgB03_g147"/>
</dbReference>
<evidence type="ECO:0000313" key="1">
    <source>
        <dbReference type="Proteomes" id="UP000887569"/>
    </source>
</evidence>
<proteinExistence type="predicted"/>
<name>A0A914ZGX4_PARUN</name>
<keyword evidence="1" id="KW-1185">Reference proteome</keyword>
<sequence length="1127" mass="123727">VLSGGRVEIFPDCSERLNTSEMVSLIATSMNGSARFGIGAGWYEILVKISDKLGSTTDFISAGFVHGYGLPSNTSIENALDGFNGASPNRSTIEGLVGLLNDRKYLSQLASAARNKTLSKLDIPDALRAKLDALGNLNRTEALSTVRLALAGSLHMGDLTEEQLLKIVNDMLESANQAKADAVNKVLDALSQDGFSSAQDVISTLQGVKDIVCVENGFTIGSTSSSVDFSGDYIIRFGRTESSSYNLAVIEAVITIAGKEAFIRGDFRAAHLQGSTRDSFMVTSASVGWGSASAQLTDGFSFDTANGRYEESCIFGEKKVLKLAGQTMVTLSNMNMMNDLQISAWNLTFDNLSLVQNPKDATFTSWIPLDDSKSVVALKFFEGMEDLLNLGQAIPLERITLQFQFSYQSVVLNYLRGQLRLTFISPDTVSLFAYDGAFDYTGVKVDKFLRRILQDNVRVEGIKASIFSGLAQSSETLQILLLGAEGKLLQLITGFEDVQFPPHSASSFALREVQMSLESQFPSWVTLQNYLYTGNMVNLTSGYVRCENDTTMEISTSGWLMYNGQKIELALSATLVPLEISGASVGELRDANGALGIKLLGGSMRIASIAHRISTLEMGVGQRIILKGGTIVRNQTDGFIISNFQLTSSGIALPNIAEAKSQSFLAADSQQKVNEILKNANNYLQQNASDLTTGQLDDIVGSTMSIIGGMIESNNVALNNPLSGDRDAALKYDILNYDKLFLGIPFERATITYVDHLTADEWAFSAAQTRQKALNQQFINTANALLNTIADELVRRQSANGLGSASIYKDSDVIGMNIEYGYASDIFADPLECKFWKIQFPPSLQLLNVQSIPDTQMIQSNFFCYNENPYQYIYNYKPLITSGVAMAFLKIYGGNVIPVQNTLWPITLEATLRGWSDWPTEVYCTEFQDYQVLDIHSFVTTAWNGSLFIDFKKGSGSVEGGEIWIFVAFQRLPGPLPEDHDWRFLVGNQKVTNHFMVGSADKVNMTGRFFVGVGSTIPPHLYSNQSSVVVYTHNGSAPIYFAKKLPFDYTIRVLIKGCYYLADGSIGFSNYGEAIGEYVGDEFVQCLSNHLTTFSVGLFNADIPDLFKYVYIENVQPVRPFLECFYI</sequence>
<organism evidence="1 2">
    <name type="scientific">Parascaris univalens</name>
    <name type="common">Nematode worm</name>
    <dbReference type="NCBI Taxonomy" id="6257"/>
    <lineage>
        <taxon>Eukaryota</taxon>
        <taxon>Metazoa</taxon>
        <taxon>Ecdysozoa</taxon>
        <taxon>Nematoda</taxon>
        <taxon>Chromadorea</taxon>
        <taxon>Rhabditida</taxon>
        <taxon>Spirurina</taxon>
        <taxon>Ascaridomorpha</taxon>
        <taxon>Ascaridoidea</taxon>
        <taxon>Ascarididae</taxon>
        <taxon>Parascaris</taxon>
    </lineage>
</organism>
<reference evidence="2" key="1">
    <citation type="submission" date="2022-11" db="UniProtKB">
        <authorList>
            <consortium name="WormBaseParasite"/>
        </authorList>
    </citation>
    <scope>IDENTIFICATION</scope>
</reference>
<dbReference type="AlphaFoldDB" id="A0A914ZGX4"/>
<protein>
    <submittedName>
        <fullName evidence="2">Uncharacterized protein</fullName>
    </submittedName>
</protein>